<organism evidence="1 2">
    <name type="scientific">Streptomyces alboflavus</name>
    <dbReference type="NCBI Taxonomy" id="67267"/>
    <lineage>
        <taxon>Bacteria</taxon>
        <taxon>Bacillati</taxon>
        <taxon>Actinomycetota</taxon>
        <taxon>Actinomycetes</taxon>
        <taxon>Kitasatosporales</taxon>
        <taxon>Streptomycetaceae</taxon>
        <taxon>Streptomyces</taxon>
    </lineage>
</organism>
<evidence type="ECO:0000313" key="1">
    <source>
        <dbReference type="EMBL" id="ARX89478.1"/>
    </source>
</evidence>
<dbReference type="RefSeq" id="WP_087887282.1">
    <property type="nucleotide sequence ID" value="NZ_CP021748.1"/>
</dbReference>
<accession>A0A1Z1WSS2</accession>
<dbReference type="EMBL" id="CP021748">
    <property type="protein sequence ID" value="ARX89478.1"/>
    <property type="molecule type" value="Genomic_DNA"/>
</dbReference>
<gene>
    <name evidence="1" type="ORF">SMD44_08965</name>
</gene>
<evidence type="ECO:0000313" key="2">
    <source>
        <dbReference type="Proteomes" id="UP000195880"/>
    </source>
</evidence>
<sequence>MELTSPRDGKRPPRLILTHGSPLTRAIVPVESDGQEAIRLQMNTRGKWRIWLHPPEEIPLLEDELGSIGSYVLRHPGGQVPLRITQHEGTAFSLHELRSDFALGTLLCQGNGSFTASAIAPRKAGLLYVQSRGSWSIDLSGEAYKARTTP</sequence>
<protein>
    <submittedName>
        <fullName evidence="1">Uncharacterized protein</fullName>
    </submittedName>
</protein>
<reference evidence="1 2" key="1">
    <citation type="submission" date="2017-05" db="EMBL/GenBank/DDBJ databases">
        <title>Streptomyces alboflavus Genome sequencing and assembly.</title>
        <authorList>
            <person name="Wang Y."/>
            <person name="Du B."/>
            <person name="Ding Y."/>
            <person name="Liu H."/>
            <person name="Hou Q."/>
            <person name="Liu K."/>
            <person name="Wang C."/>
            <person name="Yao L."/>
        </authorList>
    </citation>
    <scope>NUCLEOTIDE SEQUENCE [LARGE SCALE GENOMIC DNA]</scope>
    <source>
        <strain evidence="1 2">MDJK44</strain>
    </source>
</reference>
<keyword evidence="2" id="KW-1185">Reference proteome</keyword>
<dbReference type="Proteomes" id="UP000195880">
    <property type="component" value="Chromosome"/>
</dbReference>
<dbReference type="KEGG" id="salf:SMD44_08965"/>
<proteinExistence type="predicted"/>
<dbReference type="OrthoDB" id="3466756at2"/>
<dbReference type="AlphaFoldDB" id="A0A1Z1WSS2"/>
<name>A0A1Z1WSS2_9ACTN</name>